<sequence>MDIEKVMKALKENLLLLTKETYKDIKPELQKDINDFLSKSQEKIERWSLLLASNSITKDEFEWLLKSQNDLLTLKVVQRAGVSKIKINNIKKAILNTVFQTVIGSL</sequence>
<evidence type="ECO:0000313" key="1">
    <source>
        <dbReference type="EMBL" id="TDP60076.1"/>
    </source>
</evidence>
<protein>
    <submittedName>
        <fullName evidence="1">Uncharacterized protein</fullName>
    </submittedName>
</protein>
<dbReference type="OrthoDB" id="1443327at2"/>
<dbReference type="AlphaFoldDB" id="A0A4R6QDM7"/>
<proteinExistence type="predicted"/>
<reference evidence="1 2" key="1">
    <citation type="submission" date="2019-03" db="EMBL/GenBank/DDBJ databases">
        <title>Genomic Encyclopedia of Archaeal and Bacterial Type Strains, Phase II (KMG-II): from individual species to whole genera.</title>
        <authorList>
            <person name="Goeker M."/>
        </authorList>
    </citation>
    <scope>NUCLEOTIDE SEQUENCE [LARGE SCALE GENOMIC DNA]</scope>
    <source>
        <strain evidence="1 2">DSM 25687</strain>
    </source>
</reference>
<keyword evidence="2" id="KW-1185">Reference proteome</keyword>
<dbReference type="EMBL" id="SNXR01000012">
    <property type="protein sequence ID" value="TDP60076.1"/>
    <property type="molecule type" value="Genomic_DNA"/>
</dbReference>
<gene>
    <name evidence="1" type="ORF">BC748_1049</name>
</gene>
<dbReference type="RefSeq" id="WP_133532372.1">
    <property type="nucleotide sequence ID" value="NZ_SNXR01000012.1"/>
</dbReference>
<accession>A0A4R6QDM7</accession>
<organism evidence="1 2">
    <name type="scientific">Flavobacterium dankookense</name>
    <dbReference type="NCBI Taxonomy" id="706186"/>
    <lineage>
        <taxon>Bacteria</taxon>
        <taxon>Pseudomonadati</taxon>
        <taxon>Bacteroidota</taxon>
        <taxon>Flavobacteriia</taxon>
        <taxon>Flavobacteriales</taxon>
        <taxon>Flavobacteriaceae</taxon>
        <taxon>Flavobacterium</taxon>
    </lineage>
</organism>
<evidence type="ECO:0000313" key="2">
    <source>
        <dbReference type="Proteomes" id="UP000295260"/>
    </source>
</evidence>
<name>A0A4R6QDM7_9FLAO</name>
<dbReference type="Proteomes" id="UP000295260">
    <property type="component" value="Unassembled WGS sequence"/>
</dbReference>
<comment type="caution">
    <text evidence="1">The sequence shown here is derived from an EMBL/GenBank/DDBJ whole genome shotgun (WGS) entry which is preliminary data.</text>
</comment>